<dbReference type="Proteomes" id="UP000799539">
    <property type="component" value="Unassembled WGS sequence"/>
</dbReference>
<proteinExistence type="predicted"/>
<feature type="compositionally biased region" description="Basic and acidic residues" evidence="5">
    <location>
        <begin position="562"/>
        <end position="575"/>
    </location>
</feature>
<evidence type="ECO:0000256" key="6">
    <source>
        <dbReference type="SAM" id="Phobius"/>
    </source>
</evidence>
<name>A0A6A6F5J6_9PEZI</name>
<feature type="region of interest" description="Disordered" evidence="5">
    <location>
        <begin position="143"/>
        <end position="162"/>
    </location>
</feature>
<feature type="region of interest" description="Disordered" evidence="5">
    <location>
        <begin position="358"/>
        <end position="378"/>
    </location>
</feature>
<evidence type="ECO:0000313" key="8">
    <source>
        <dbReference type="Proteomes" id="UP000799539"/>
    </source>
</evidence>
<dbReference type="PANTHER" id="PTHR15549">
    <property type="entry name" value="PAIRED IMMUNOGLOBULIN-LIKE TYPE 2 RECEPTOR"/>
    <property type="match status" value="1"/>
</dbReference>
<accession>A0A6A6F5J6</accession>
<keyword evidence="8" id="KW-1185">Reference proteome</keyword>
<feature type="compositionally biased region" description="Low complexity" evidence="5">
    <location>
        <begin position="143"/>
        <end position="157"/>
    </location>
</feature>
<evidence type="ECO:0000256" key="4">
    <source>
        <dbReference type="ARBA" id="ARBA00023136"/>
    </source>
</evidence>
<feature type="region of interest" description="Disordered" evidence="5">
    <location>
        <begin position="27"/>
        <end position="82"/>
    </location>
</feature>
<dbReference type="AlphaFoldDB" id="A0A6A6F5J6"/>
<protein>
    <recommendedName>
        <fullName evidence="9">Apple domain-containing protein</fullName>
    </recommendedName>
</protein>
<feature type="region of interest" description="Disordered" evidence="5">
    <location>
        <begin position="532"/>
        <end position="605"/>
    </location>
</feature>
<organism evidence="7 8">
    <name type="scientific">Cercospora zeae-maydis SCOH1-5</name>
    <dbReference type="NCBI Taxonomy" id="717836"/>
    <lineage>
        <taxon>Eukaryota</taxon>
        <taxon>Fungi</taxon>
        <taxon>Dikarya</taxon>
        <taxon>Ascomycota</taxon>
        <taxon>Pezizomycotina</taxon>
        <taxon>Dothideomycetes</taxon>
        <taxon>Dothideomycetidae</taxon>
        <taxon>Mycosphaerellales</taxon>
        <taxon>Mycosphaerellaceae</taxon>
        <taxon>Cercospora</taxon>
    </lineage>
</organism>
<evidence type="ECO:0008006" key="9">
    <source>
        <dbReference type="Google" id="ProtNLM"/>
    </source>
</evidence>
<comment type="subcellular location">
    <subcellularLocation>
        <location evidence="1">Membrane</location>
        <topology evidence="1">Single-pass membrane protein</topology>
    </subcellularLocation>
</comment>
<dbReference type="OrthoDB" id="3946116at2759"/>
<dbReference type="GO" id="GO:0016020">
    <property type="term" value="C:membrane"/>
    <property type="evidence" value="ECO:0007669"/>
    <property type="project" value="UniProtKB-SubCell"/>
</dbReference>
<keyword evidence="4 6" id="KW-0472">Membrane</keyword>
<evidence type="ECO:0000313" key="7">
    <source>
        <dbReference type="EMBL" id="KAF2209728.1"/>
    </source>
</evidence>
<feature type="transmembrane region" description="Helical" evidence="6">
    <location>
        <begin position="325"/>
        <end position="350"/>
    </location>
</feature>
<evidence type="ECO:0000256" key="2">
    <source>
        <dbReference type="ARBA" id="ARBA00022692"/>
    </source>
</evidence>
<feature type="region of interest" description="Disordered" evidence="5">
    <location>
        <begin position="493"/>
        <end position="517"/>
    </location>
</feature>
<dbReference type="InterPro" id="IPR051694">
    <property type="entry name" value="Immunoregulatory_rcpt-like"/>
</dbReference>
<keyword evidence="3 6" id="KW-1133">Transmembrane helix</keyword>
<dbReference type="GO" id="GO:0071944">
    <property type="term" value="C:cell periphery"/>
    <property type="evidence" value="ECO:0007669"/>
    <property type="project" value="UniProtKB-ARBA"/>
</dbReference>
<evidence type="ECO:0000256" key="5">
    <source>
        <dbReference type="SAM" id="MobiDB-lite"/>
    </source>
</evidence>
<feature type="compositionally biased region" description="Polar residues" evidence="5">
    <location>
        <begin position="109"/>
        <end position="123"/>
    </location>
</feature>
<feature type="compositionally biased region" description="Low complexity" evidence="5">
    <location>
        <begin position="168"/>
        <end position="198"/>
    </location>
</feature>
<reference evidence="7" key="1">
    <citation type="journal article" date="2020" name="Stud. Mycol.">
        <title>101 Dothideomycetes genomes: a test case for predicting lifestyles and emergence of pathogens.</title>
        <authorList>
            <person name="Haridas S."/>
            <person name="Albert R."/>
            <person name="Binder M."/>
            <person name="Bloem J."/>
            <person name="Labutti K."/>
            <person name="Salamov A."/>
            <person name="Andreopoulos B."/>
            <person name="Baker S."/>
            <person name="Barry K."/>
            <person name="Bills G."/>
            <person name="Bluhm B."/>
            <person name="Cannon C."/>
            <person name="Castanera R."/>
            <person name="Culley D."/>
            <person name="Daum C."/>
            <person name="Ezra D."/>
            <person name="Gonzalez J."/>
            <person name="Henrissat B."/>
            <person name="Kuo A."/>
            <person name="Liang C."/>
            <person name="Lipzen A."/>
            <person name="Lutzoni F."/>
            <person name="Magnuson J."/>
            <person name="Mondo S."/>
            <person name="Nolan M."/>
            <person name="Ohm R."/>
            <person name="Pangilinan J."/>
            <person name="Park H.-J."/>
            <person name="Ramirez L."/>
            <person name="Alfaro M."/>
            <person name="Sun H."/>
            <person name="Tritt A."/>
            <person name="Yoshinaga Y."/>
            <person name="Zwiers L.-H."/>
            <person name="Turgeon B."/>
            <person name="Goodwin S."/>
            <person name="Spatafora J."/>
            <person name="Crous P."/>
            <person name="Grigoriev I."/>
        </authorList>
    </citation>
    <scope>NUCLEOTIDE SEQUENCE</scope>
    <source>
        <strain evidence="7">SCOH1-5</strain>
    </source>
</reference>
<sequence>MYVPDLTSVAKAIKQALNTTTTLLSLSSSYTSTSPQLTEEAPREGETQMASTSWFGSSRIRTRRGPGASVEATGSEEKSDAATARTVHASEAMVAEASIPAAEVKKRQTGIQNGQQERPSQGSVLVGSPISATRTTTIRSTSVIQQTTTVDGQTRTTSSDTVATVTRTVTESMSSSSGTPGTTASASRTGTSTANASTPVSTVTAPLATSPPECPQASLDRFTDSAGIPYLIKCSTTNSGAAYELIKVDRGGYGQCFSSCSYRADCVGFSFVGNDSGICYLRNVQSSGEESTALVASYVTCYKVDPAAVASGEPESGSRSGGTNIGAIAGGVVGGIAGLALLLLLIAFLTRRYRRKVDERREKRKVSRPMLSPQDTYDAFHHNPNVPTVMAGHHRSGSTSNDIYMAAGGFQRPSEMQKSADPFGNSAGDHPYGAHSRRYQAYPRTRAEADGAVLQGGAVRYPQMLDGTPVGSKSSLEKKASRSSMFVEHMIEMEDTSARRSPIAQESPVLGRQNPPEDLARDVRRNQHILAWNRPDGGNDAPMSANLTPRTPPSARLAAPGRGRDAQDLPRERSFEVSPLMNERLSPREEPEVLETLGSGAYRPT</sequence>
<evidence type="ECO:0000256" key="1">
    <source>
        <dbReference type="ARBA" id="ARBA00004167"/>
    </source>
</evidence>
<keyword evidence="2 6" id="KW-0812">Transmembrane</keyword>
<feature type="region of interest" description="Disordered" evidence="5">
    <location>
        <begin position="107"/>
        <end position="126"/>
    </location>
</feature>
<evidence type="ECO:0000256" key="3">
    <source>
        <dbReference type="ARBA" id="ARBA00022989"/>
    </source>
</evidence>
<dbReference type="EMBL" id="ML992685">
    <property type="protein sequence ID" value="KAF2209728.1"/>
    <property type="molecule type" value="Genomic_DNA"/>
</dbReference>
<feature type="region of interest" description="Disordered" evidence="5">
    <location>
        <begin position="168"/>
        <end position="213"/>
    </location>
</feature>
<gene>
    <name evidence="7" type="ORF">CERZMDRAFT_86697</name>
</gene>